<name>A0A4Y2SHE1_ARAVE</name>
<organism evidence="1 2">
    <name type="scientific">Araneus ventricosus</name>
    <name type="common">Orbweaver spider</name>
    <name type="synonym">Epeira ventricosa</name>
    <dbReference type="NCBI Taxonomy" id="182803"/>
    <lineage>
        <taxon>Eukaryota</taxon>
        <taxon>Metazoa</taxon>
        <taxon>Ecdysozoa</taxon>
        <taxon>Arthropoda</taxon>
        <taxon>Chelicerata</taxon>
        <taxon>Arachnida</taxon>
        <taxon>Araneae</taxon>
        <taxon>Araneomorphae</taxon>
        <taxon>Entelegynae</taxon>
        <taxon>Araneoidea</taxon>
        <taxon>Araneidae</taxon>
        <taxon>Araneus</taxon>
    </lineage>
</organism>
<dbReference type="AlphaFoldDB" id="A0A4Y2SHE1"/>
<sequence>MAITTLTTASELSWRPFCNRRRMLRQGGGSFGLLASSSMQRRDEIHLSLSRGYTPGDQTRPIYAAPEAAGLQLHCEGNSRGHHGSSQPL</sequence>
<evidence type="ECO:0000313" key="2">
    <source>
        <dbReference type="Proteomes" id="UP000499080"/>
    </source>
</evidence>
<keyword evidence="2" id="KW-1185">Reference proteome</keyword>
<protein>
    <submittedName>
        <fullName evidence="1">Uncharacterized protein</fullName>
    </submittedName>
</protein>
<comment type="caution">
    <text evidence="1">The sequence shown here is derived from an EMBL/GenBank/DDBJ whole genome shotgun (WGS) entry which is preliminary data.</text>
</comment>
<dbReference type="EMBL" id="BGPR01021759">
    <property type="protein sequence ID" value="GBN87321.1"/>
    <property type="molecule type" value="Genomic_DNA"/>
</dbReference>
<evidence type="ECO:0000313" key="1">
    <source>
        <dbReference type="EMBL" id="GBN87321.1"/>
    </source>
</evidence>
<accession>A0A4Y2SHE1</accession>
<proteinExistence type="predicted"/>
<reference evidence="1 2" key="1">
    <citation type="journal article" date="2019" name="Sci. Rep.">
        <title>Orb-weaving spider Araneus ventricosus genome elucidates the spidroin gene catalogue.</title>
        <authorList>
            <person name="Kono N."/>
            <person name="Nakamura H."/>
            <person name="Ohtoshi R."/>
            <person name="Moran D.A.P."/>
            <person name="Shinohara A."/>
            <person name="Yoshida Y."/>
            <person name="Fujiwara M."/>
            <person name="Mori M."/>
            <person name="Tomita M."/>
            <person name="Arakawa K."/>
        </authorList>
    </citation>
    <scope>NUCLEOTIDE SEQUENCE [LARGE SCALE GENOMIC DNA]</scope>
</reference>
<dbReference type="Proteomes" id="UP000499080">
    <property type="component" value="Unassembled WGS sequence"/>
</dbReference>
<gene>
    <name evidence="1" type="ORF">AVEN_30130_1</name>
</gene>